<keyword evidence="2" id="KW-1185">Reference proteome</keyword>
<dbReference type="OrthoDB" id="5143202at2"/>
<evidence type="ECO:0000313" key="1">
    <source>
        <dbReference type="EMBL" id="OYO09621.1"/>
    </source>
</evidence>
<name>A0A255G212_9ACTN</name>
<dbReference type="RefSeq" id="WP_094406613.1">
    <property type="nucleotide sequence ID" value="NZ_NMVO01000017.1"/>
</dbReference>
<dbReference type="Proteomes" id="UP000215896">
    <property type="component" value="Unassembled WGS sequence"/>
</dbReference>
<dbReference type="EMBL" id="NMVO01000017">
    <property type="protein sequence ID" value="OYO09621.1"/>
    <property type="molecule type" value="Genomic_DNA"/>
</dbReference>
<evidence type="ECO:0000313" key="2">
    <source>
        <dbReference type="Proteomes" id="UP000215896"/>
    </source>
</evidence>
<dbReference type="AlphaFoldDB" id="A0A255G212"/>
<gene>
    <name evidence="1" type="ORF">CGZ94_18375</name>
</gene>
<reference evidence="1 2" key="1">
    <citation type="submission" date="2017-07" db="EMBL/GenBank/DDBJ databases">
        <title>Draft whole genome sequences of clinical Proprionibacteriaceae strains.</title>
        <authorList>
            <person name="Bernier A.-M."/>
            <person name="Bernard K."/>
            <person name="Domingo M.-C."/>
        </authorList>
    </citation>
    <scope>NUCLEOTIDE SEQUENCE [LARGE SCALE GENOMIC DNA]</scope>
    <source>
        <strain evidence="1 2">NML 030167</strain>
    </source>
</reference>
<accession>A0A255G212</accession>
<proteinExistence type="predicted"/>
<organism evidence="1 2">
    <name type="scientific">Enemella evansiae</name>
    <dbReference type="NCBI Taxonomy" id="2016499"/>
    <lineage>
        <taxon>Bacteria</taxon>
        <taxon>Bacillati</taxon>
        <taxon>Actinomycetota</taxon>
        <taxon>Actinomycetes</taxon>
        <taxon>Propionibacteriales</taxon>
        <taxon>Propionibacteriaceae</taxon>
        <taxon>Enemella</taxon>
    </lineage>
</organism>
<protein>
    <recommendedName>
        <fullName evidence="3">Type IV toxin-antitoxin system AbiEi family antitoxin domain-containing protein</fullName>
    </recommendedName>
</protein>
<evidence type="ECO:0008006" key="3">
    <source>
        <dbReference type="Google" id="ProtNLM"/>
    </source>
</evidence>
<sequence>MIETTEQLLARGWSYAEIRQRVRDGALHRLARGSYSDQNPARLNPDERHLQLVTGLYGGLTEGSVLSHASAGVLHGLWLPVEQLTRVHVARPGARDSQGRRVHIHPLPECAVVDPVQRLGSEPARMTDLCTTTLALVSTLELPAAVAVADSALRQGLDRQAALDVVSGWKPRPGRRRARLALEFANERSESAGESRSRWLMHELGLPAPVLQQEFANENGEWIARADFWWPEQGVIGEFDGKVKYGRLLKPGQRIEDIIEAERERERALQNLGHWVTRWTWRTLDVPSEFAKQLRRALARGPR</sequence>
<comment type="caution">
    <text evidence="1">The sequence shown here is derived from an EMBL/GenBank/DDBJ whole genome shotgun (WGS) entry which is preliminary data.</text>
</comment>